<organism evidence="3 4">
    <name type="scientific">Rickenella mellea</name>
    <dbReference type="NCBI Taxonomy" id="50990"/>
    <lineage>
        <taxon>Eukaryota</taxon>
        <taxon>Fungi</taxon>
        <taxon>Dikarya</taxon>
        <taxon>Basidiomycota</taxon>
        <taxon>Agaricomycotina</taxon>
        <taxon>Agaricomycetes</taxon>
        <taxon>Hymenochaetales</taxon>
        <taxon>Rickenellaceae</taxon>
        <taxon>Rickenella</taxon>
    </lineage>
</organism>
<feature type="domain" description="C2H2-type" evidence="2">
    <location>
        <begin position="3"/>
        <end position="31"/>
    </location>
</feature>
<proteinExistence type="predicted"/>
<dbReference type="EMBL" id="ML170195">
    <property type="protein sequence ID" value="TDL19558.1"/>
    <property type="molecule type" value="Genomic_DNA"/>
</dbReference>
<gene>
    <name evidence="3" type="ORF">BD410DRAFT_726969</name>
</gene>
<dbReference type="VEuPathDB" id="FungiDB:BD410DRAFT_726969"/>
<keyword evidence="4" id="KW-1185">Reference proteome</keyword>
<reference evidence="3 4" key="1">
    <citation type="submission" date="2018-06" db="EMBL/GenBank/DDBJ databases">
        <title>A transcriptomic atlas of mushroom development highlights an independent origin of complex multicellularity.</title>
        <authorList>
            <consortium name="DOE Joint Genome Institute"/>
            <person name="Krizsan K."/>
            <person name="Almasi E."/>
            <person name="Merenyi Z."/>
            <person name="Sahu N."/>
            <person name="Viragh M."/>
            <person name="Koszo T."/>
            <person name="Mondo S."/>
            <person name="Kiss B."/>
            <person name="Balint B."/>
            <person name="Kues U."/>
            <person name="Barry K."/>
            <person name="Hegedus J.C."/>
            <person name="Henrissat B."/>
            <person name="Johnson J."/>
            <person name="Lipzen A."/>
            <person name="Ohm R."/>
            <person name="Nagy I."/>
            <person name="Pangilinan J."/>
            <person name="Yan J."/>
            <person name="Xiong Y."/>
            <person name="Grigoriev I.V."/>
            <person name="Hibbett D.S."/>
            <person name="Nagy L.G."/>
        </authorList>
    </citation>
    <scope>NUCLEOTIDE SEQUENCE [LARGE SCALE GENOMIC DNA]</scope>
    <source>
        <strain evidence="3 4">SZMC22713</strain>
    </source>
</reference>
<evidence type="ECO:0000313" key="4">
    <source>
        <dbReference type="Proteomes" id="UP000294933"/>
    </source>
</evidence>
<dbReference type="Proteomes" id="UP000294933">
    <property type="component" value="Unassembled WGS sequence"/>
</dbReference>
<dbReference type="AlphaFoldDB" id="A0A4Y7PX06"/>
<keyword evidence="1" id="KW-0862">Zinc</keyword>
<sequence>MARFCTKCSHSFPSASAFTRHKNSQHRNPKPQAPRSTFKYHEYLNAQPCDEHGQFLPRNSAPPPLDDSMDWEPFDDRPLFEFAELIFDKMQSSKADVDQLLQILAAKNIVDGGGNAIFENNAHLEASIDAIKYGEVNWHSFSVRYNGPIAHNAPSWKRATYTVHTRCSLDVARSMAGSADFDGNFDYVPFEEYTAPDCRRYSNLMSGRWAYKQADVIAQDPDTHGSMIVPVVFGADKTTVSVASGNQEFHPVYMSLGNIRNEMCRAHRDAVMPLAFLAIPKAGRESADDDEFRLFKKQLYHASLARILEPLRPGMTTPEVLRCPDGHFRRAIFELGPFIADYPEQVFLAGIVQGWCPKCQAAPNELDGEGIPRFREHTRCLIDTFKLDTLWDTFGVIGDVVPFTNRFPRADIHELITPDLLHQLIKGTFKDHLVSWVESYVHATAESERDAKRIMDDIDRRIAIVPAFPGLRRFPEGRNFKQWTGNDSKALMKVFLPAIVGHVPNKMVRCIAAFLDFCYVARRSAHDTAALAAMDAALGRFHEHRTIFEEAGIRPDGISLPRQHSLLHYVRGIKLFGSPNSICSSITESKHITAVKRPWRRSNRNNPLGQIIRTNTRLSKISAARVEFGRRSMLTDDVVSHSLRAAGIDVTDDEDSDSDDGDVTDVDAYSRKITMLADEVSRPNLPELVCRFLHDQRYPDSDVPAEYIPLDDCPSFEGRVSVFHSACATFYAPSELSGPGGMQREIIRSNPSWHGQYARYDTVLIQNDPDVEGMAGMLVGRVLLFLGFTHEDVHYPCALVEWLLPEHDAPDPVTGMWVVKPEIVGGIQTVGLVHLDCIVRACHLIGVYGQTRIPVDFHFEDSLDAFKAFYVNRYADYHSHECIV</sequence>
<dbReference type="GO" id="GO:0008270">
    <property type="term" value="F:zinc ion binding"/>
    <property type="evidence" value="ECO:0007669"/>
    <property type="project" value="UniProtKB-KW"/>
</dbReference>
<dbReference type="Pfam" id="PF18759">
    <property type="entry name" value="Plavaka"/>
    <property type="match status" value="1"/>
</dbReference>
<accession>A0A4Y7PX06</accession>
<keyword evidence="1" id="KW-0863">Zinc-finger</keyword>
<dbReference type="InterPro" id="IPR041078">
    <property type="entry name" value="Plavaka"/>
</dbReference>
<dbReference type="InterPro" id="IPR013087">
    <property type="entry name" value="Znf_C2H2_type"/>
</dbReference>
<evidence type="ECO:0000259" key="2">
    <source>
        <dbReference type="PROSITE" id="PS50157"/>
    </source>
</evidence>
<evidence type="ECO:0000256" key="1">
    <source>
        <dbReference type="PROSITE-ProRule" id="PRU00042"/>
    </source>
</evidence>
<name>A0A4Y7PX06_9AGAM</name>
<dbReference type="PROSITE" id="PS00028">
    <property type="entry name" value="ZINC_FINGER_C2H2_1"/>
    <property type="match status" value="1"/>
</dbReference>
<evidence type="ECO:0000313" key="3">
    <source>
        <dbReference type="EMBL" id="TDL19558.1"/>
    </source>
</evidence>
<dbReference type="STRING" id="50990.A0A4Y7PX06"/>
<dbReference type="OrthoDB" id="3199698at2759"/>
<dbReference type="PROSITE" id="PS50157">
    <property type="entry name" value="ZINC_FINGER_C2H2_2"/>
    <property type="match status" value="1"/>
</dbReference>
<keyword evidence="1" id="KW-0479">Metal-binding</keyword>
<protein>
    <recommendedName>
        <fullName evidence="2">C2H2-type domain-containing protein</fullName>
    </recommendedName>
</protein>